<dbReference type="AlphaFoldDB" id="A0A0A9GTI9"/>
<dbReference type="EMBL" id="GBRH01170034">
    <property type="protein sequence ID" value="JAE27862.1"/>
    <property type="molecule type" value="Transcribed_RNA"/>
</dbReference>
<sequence>METAASTPPNWSRSRRKRCSLWCLGRSKMLTTLLIHGTFFNYSCADTVNGDADKLCVVVVLKFPVQLQSLSLDIKFSTAIRLTLLSAKMKTPLWLVLRLHFLPRQ</sequence>
<reference evidence="1" key="1">
    <citation type="submission" date="2014-09" db="EMBL/GenBank/DDBJ databases">
        <authorList>
            <person name="Magalhaes I.L.F."/>
            <person name="Oliveira U."/>
            <person name="Santos F.R."/>
            <person name="Vidigal T.H.D.A."/>
            <person name="Brescovit A.D."/>
            <person name="Santos A.J."/>
        </authorList>
    </citation>
    <scope>NUCLEOTIDE SEQUENCE</scope>
    <source>
        <tissue evidence="1">Shoot tissue taken approximately 20 cm above the soil surface</tissue>
    </source>
</reference>
<evidence type="ECO:0000313" key="1">
    <source>
        <dbReference type="EMBL" id="JAE27862.1"/>
    </source>
</evidence>
<organism evidence="1">
    <name type="scientific">Arundo donax</name>
    <name type="common">Giant reed</name>
    <name type="synonym">Donax arundinaceus</name>
    <dbReference type="NCBI Taxonomy" id="35708"/>
    <lineage>
        <taxon>Eukaryota</taxon>
        <taxon>Viridiplantae</taxon>
        <taxon>Streptophyta</taxon>
        <taxon>Embryophyta</taxon>
        <taxon>Tracheophyta</taxon>
        <taxon>Spermatophyta</taxon>
        <taxon>Magnoliopsida</taxon>
        <taxon>Liliopsida</taxon>
        <taxon>Poales</taxon>
        <taxon>Poaceae</taxon>
        <taxon>PACMAD clade</taxon>
        <taxon>Arundinoideae</taxon>
        <taxon>Arundineae</taxon>
        <taxon>Arundo</taxon>
    </lineage>
</organism>
<proteinExistence type="predicted"/>
<name>A0A0A9GTI9_ARUDO</name>
<protein>
    <submittedName>
        <fullName evidence="1">Uncharacterized protein</fullName>
    </submittedName>
</protein>
<accession>A0A0A9GTI9</accession>
<reference evidence="1" key="2">
    <citation type="journal article" date="2015" name="Data Brief">
        <title>Shoot transcriptome of the giant reed, Arundo donax.</title>
        <authorList>
            <person name="Barrero R.A."/>
            <person name="Guerrero F.D."/>
            <person name="Moolhuijzen P."/>
            <person name="Goolsby J.A."/>
            <person name="Tidwell J."/>
            <person name="Bellgard S.E."/>
            <person name="Bellgard M.I."/>
        </authorList>
    </citation>
    <scope>NUCLEOTIDE SEQUENCE</scope>
    <source>
        <tissue evidence="1">Shoot tissue taken approximately 20 cm above the soil surface</tissue>
    </source>
</reference>